<name>A0A7C4Q262_9CHLR</name>
<keyword evidence="1" id="KW-0812">Transmembrane</keyword>
<dbReference type="InterPro" id="IPR012495">
    <property type="entry name" value="TadE-like_dom"/>
</dbReference>
<dbReference type="AlphaFoldDB" id="A0A7C4Q262"/>
<comment type="caution">
    <text evidence="3">The sequence shown here is derived from an EMBL/GenBank/DDBJ whole genome shotgun (WGS) entry which is preliminary data.</text>
</comment>
<keyword evidence="1" id="KW-1133">Transmembrane helix</keyword>
<evidence type="ECO:0000259" key="2">
    <source>
        <dbReference type="Pfam" id="PF07811"/>
    </source>
</evidence>
<feature type="transmembrane region" description="Helical" evidence="1">
    <location>
        <begin position="32"/>
        <end position="54"/>
    </location>
</feature>
<sequence>MFQILQTIQKPFRRFRRHPVWRDGRAQSFVELALVLPVLLIMLLGLVEVAIFIGRYLDILDLTREAARFASVRDPFQYSPPSVWPSGQNCNGPQNPARPVGVDYYNINERCMTCSDPNYFHFYYTTACIFSPPAGSDTCRTNDPFCNGLNPYVTFNPATDDVVISVYTVSNRTVTHVWPRDDVWPNTGYWALSDHDEDTNHNGNWRTDCRGNVVRSQPYYTRDRVINALNDTLGPASKGFVAVEFYYCYEQVLNLPLFTQFIPNPLRIHAYTLMSLPAAQPTPTPKP</sequence>
<dbReference type="Pfam" id="PF07811">
    <property type="entry name" value="TadE"/>
    <property type="match status" value="1"/>
</dbReference>
<keyword evidence="1" id="KW-0472">Membrane</keyword>
<proteinExistence type="predicted"/>
<gene>
    <name evidence="3" type="ORF">ENT17_05655</name>
</gene>
<dbReference type="EMBL" id="DSXR01000053">
    <property type="protein sequence ID" value="HGS87088.1"/>
    <property type="molecule type" value="Genomic_DNA"/>
</dbReference>
<feature type="domain" description="TadE-like" evidence="2">
    <location>
        <begin position="27"/>
        <end position="68"/>
    </location>
</feature>
<accession>A0A7C4Q262</accession>
<evidence type="ECO:0000256" key="1">
    <source>
        <dbReference type="SAM" id="Phobius"/>
    </source>
</evidence>
<organism evidence="3">
    <name type="scientific">Bellilinea caldifistulae</name>
    <dbReference type="NCBI Taxonomy" id="360411"/>
    <lineage>
        <taxon>Bacteria</taxon>
        <taxon>Bacillati</taxon>
        <taxon>Chloroflexota</taxon>
        <taxon>Anaerolineae</taxon>
        <taxon>Anaerolineales</taxon>
        <taxon>Anaerolineaceae</taxon>
        <taxon>Bellilinea</taxon>
    </lineage>
</organism>
<protein>
    <submittedName>
        <fullName evidence="3">Pilus assembly protein</fullName>
    </submittedName>
</protein>
<reference evidence="3" key="1">
    <citation type="journal article" date="2020" name="mSystems">
        <title>Genome- and Community-Level Interaction Insights into Carbon Utilization and Element Cycling Functions of Hydrothermarchaeota in Hydrothermal Sediment.</title>
        <authorList>
            <person name="Zhou Z."/>
            <person name="Liu Y."/>
            <person name="Xu W."/>
            <person name="Pan J."/>
            <person name="Luo Z.H."/>
            <person name="Li M."/>
        </authorList>
    </citation>
    <scope>NUCLEOTIDE SEQUENCE [LARGE SCALE GENOMIC DNA]</scope>
    <source>
        <strain evidence="3">SpSt-556</strain>
    </source>
</reference>
<evidence type="ECO:0000313" key="3">
    <source>
        <dbReference type="EMBL" id="HGS87088.1"/>
    </source>
</evidence>